<dbReference type="OrthoDB" id="4524286at2"/>
<reference evidence="3 4" key="1">
    <citation type="submission" date="2017-03" db="EMBL/GenBank/DDBJ databases">
        <title>Genome sequence of Geothermobacter sp. EPR-M, Deep-Sea Iron Reducer.</title>
        <authorList>
            <person name="Tully B."/>
            <person name="Savalia P."/>
            <person name="Abuyen K."/>
            <person name="Baughan C."/>
            <person name="Romero E."/>
            <person name="Ronkowski C."/>
            <person name="Torres B."/>
            <person name="Tremblay J."/>
            <person name="Trujillo A."/>
            <person name="Tyler M."/>
            <person name="Perez-Rodriguez I."/>
            <person name="Amend J."/>
        </authorList>
    </citation>
    <scope>NUCLEOTIDE SEQUENCE [LARGE SCALE GENOMIC DNA]</scope>
    <source>
        <strain evidence="3 4">EPR-M</strain>
    </source>
</reference>
<protein>
    <recommendedName>
        <fullName evidence="2">TrwC relaxase domain-containing protein</fullName>
    </recommendedName>
</protein>
<evidence type="ECO:0000313" key="4">
    <source>
        <dbReference type="Proteomes" id="UP000193136"/>
    </source>
</evidence>
<accession>A0A1X0Y823</accession>
<dbReference type="RefSeq" id="WP_085010040.1">
    <property type="nucleotide sequence ID" value="NZ_NAAD01000006.1"/>
</dbReference>
<name>A0A1X0Y823_9BACT</name>
<sequence length="145" mass="16461">MRFCSFVGTPGRLVPPAWPGDIYYPTEGILCLSINHSLNREKEPDLHSHALIANLGKIHGKDRLRSVDLRQIYKNKRIKSISIRSINTKVIPWFCRGQSEIDSSRSHLKSPPPSVNRSKFFVPSHGTNLPRTSKRPESYSSIRIA</sequence>
<feature type="region of interest" description="Disordered" evidence="1">
    <location>
        <begin position="102"/>
        <end position="145"/>
    </location>
</feature>
<evidence type="ECO:0000256" key="1">
    <source>
        <dbReference type="SAM" id="MobiDB-lite"/>
    </source>
</evidence>
<feature type="domain" description="TrwC relaxase" evidence="2">
    <location>
        <begin position="25"/>
        <end position="78"/>
    </location>
</feature>
<dbReference type="Pfam" id="PF08751">
    <property type="entry name" value="TrwC"/>
    <property type="match status" value="1"/>
</dbReference>
<dbReference type="Proteomes" id="UP000193136">
    <property type="component" value="Unassembled WGS sequence"/>
</dbReference>
<dbReference type="InterPro" id="IPR014862">
    <property type="entry name" value="TrwC"/>
</dbReference>
<dbReference type="SUPFAM" id="SSF55464">
    <property type="entry name" value="Origin of replication-binding domain, RBD-like"/>
    <property type="match status" value="1"/>
</dbReference>
<proteinExistence type="predicted"/>
<evidence type="ECO:0000313" key="3">
    <source>
        <dbReference type="EMBL" id="ORJ61361.1"/>
    </source>
</evidence>
<dbReference type="STRING" id="1969733.B5V00_06935"/>
<dbReference type="EMBL" id="NAAD01000006">
    <property type="protein sequence ID" value="ORJ61361.1"/>
    <property type="molecule type" value="Genomic_DNA"/>
</dbReference>
<organism evidence="3 4">
    <name type="scientific">Geothermobacter hydrogeniphilus</name>
    <dbReference type="NCBI Taxonomy" id="1969733"/>
    <lineage>
        <taxon>Bacteria</taxon>
        <taxon>Pseudomonadati</taxon>
        <taxon>Thermodesulfobacteriota</taxon>
        <taxon>Desulfuromonadia</taxon>
        <taxon>Desulfuromonadales</taxon>
        <taxon>Geothermobacteraceae</taxon>
        <taxon>Geothermobacter</taxon>
    </lineage>
</organism>
<dbReference type="AlphaFoldDB" id="A0A1X0Y823"/>
<keyword evidence="4" id="KW-1185">Reference proteome</keyword>
<comment type="caution">
    <text evidence="3">The sequence shown here is derived from an EMBL/GenBank/DDBJ whole genome shotgun (WGS) entry which is preliminary data.</text>
</comment>
<gene>
    <name evidence="3" type="ORF">B5V00_06935</name>
</gene>
<evidence type="ECO:0000259" key="2">
    <source>
        <dbReference type="Pfam" id="PF08751"/>
    </source>
</evidence>